<proteinExistence type="predicted"/>
<accession>A0A6J6BYP1</accession>
<dbReference type="PANTHER" id="PTHR39426">
    <property type="entry name" value="HOMOLOGY TO DEATH-ON-CURING PROTEIN OF PHAGE P1"/>
    <property type="match status" value="1"/>
</dbReference>
<dbReference type="PROSITE" id="PS51459">
    <property type="entry name" value="FIDO"/>
    <property type="match status" value="1"/>
</dbReference>
<organism evidence="2">
    <name type="scientific">freshwater metagenome</name>
    <dbReference type="NCBI Taxonomy" id="449393"/>
    <lineage>
        <taxon>unclassified sequences</taxon>
        <taxon>metagenomes</taxon>
        <taxon>ecological metagenomes</taxon>
    </lineage>
</organism>
<dbReference type="InterPro" id="IPR003812">
    <property type="entry name" value="Fido"/>
</dbReference>
<dbReference type="NCBIfam" id="TIGR01550">
    <property type="entry name" value="DOC_P1"/>
    <property type="match status" value="1"/>
</dbReference>
<dbReference type="Pfam" id="PF02661">
    <property type="entry name" value="Fic"/>
    <property type="match status" value="1"/>
</dbReference>
<feature type="domain" description="Fido" evidence="1">
    <location>
        <begin position="1"/>
        <end position="117"/>
    </location>
</feature>
<dbReference type="EMBL" id="CAEZST010000006">
    <property type="protein sequence ID" value="CAB4544210.1"/>
    <property type="molecule type" value="Genomic_DNA"/>
</dbReference>
<evidence type="ECO:0000313" key="2">
    <source>
        <dbReference type="EMBL" id="CAB4544210.1"/>
    </source>
</evidence>
<protein>
    <submittedName>
        <fullName evidence="2">Unannotated protein</fullName>
    </submittedName>
</protein>
<dbReference type="InterPro" id="IPR053737">
    <property type="entry name" value="Type_II_TA_Toxin"/>
</dbReference>
<sequence length="122" mass="13636">MTRYLTLGSFVRETARIGFVVKDLGLLDSALARPRTSLFGEDAYPSLQLKAAAMLESIILNHPMIDENKRSSWFALNAFVLLNGFVIYATQDEAFDFVLGVATKKLDLNQSASWIAKHLKQI</sequence>
<dbReference type="InterPro" id="IPR006440">
    <property type="entry name" value="Doc"/>
</dbReference>
<name>A0A6J6BYP1_9ZZZZ</name>
<reference evidence="2" key="1">
    <citation type="submission" date="2020-05" db="EMBL/GenBank/DDBJ databases">
        <authorList>
            <person name="Chiriac C."/>
            <person name="Salcher M."/>
            <person name="Ghai R."/>
            <person name="Kavagutti S V."/>
        </authorList>
    </citation>
    <scope>NUCLEOTIDE SEQUENCE</scope>
</reference>
<dbReference type="Gene3D" id="1.20.120.1870">
    <property type="entry name" value="Fic/DOC protein, Fido domain"/>
    <property type="match status" value="1"/>
</dbReference>
<gene>
    <name evidence="2" type="ORF">UFOPK1503_00483</name>
</gene>
<dbReference type="GO" id="GO:0016301">
    <property type="term" value="F:kinase activity"/>
    <property type="evidence" value="ECO:0007669"/>
    <property type="project" value="InterPro"/>
</dbReference>
<dbReference type="PANTHER" id="PTHR39426:SF1">
    <property type="entry name" value="HOMOLOGY TO DEATH-ON-CURING PROTEIN OF PHAGE P1"/>
    <property type="match status" value="1"/>
</dbReference>
<evidence type="ECO:0000259" key="1">
    <source>
        <dbReference type="PROSITE" id="PS51459"/>
    </source>
</evidence>
<dbReference type="AlphaFoldDB" id="A0A6J6BYP1"/>